<feature type="region of interest" description="Disordered" evidence="1">
    <location>
        <begin position="48"/>
        <end position="77"/>
    </location>
</feature>
<keyword evidence="3" id="KW-1185">Reference proteome</keyword>
<accession>A0AAV4GRH2</accession>
<gene>
    <name evidence="2" type="ORF">ElyMa_006098800</name>
</gene>
<dbReference type="EMBL" id="BMAT01012226">
    <property type="protein sequence ID" value="GFR88372.1"/>
    <property type="molecule type" value="Genomic_DNA"/>
</dbReference>
<evidence type="ECO:0000313" key="2">
    <source>
        <dbReference type="EMBL" id="GFR88372.1"/>
    </source>
</evidence>
<evidence type="ECO:0000256" key="1">
    <source>
        <dbReference type="SAM" id="MobiDB-lite"/>
    </source>
</evidence>
<protein>
    <submittedName>
        <fullName evidence="2">Uncharacterized protein</fullName>
    </submittedName>
</protein>
<dbReference type="Proteomes" id="UP000762676">
    <property type="component" value="Unassembled WGS sequence"/>
</dbReference>
<sequence>MLRLTTISSSLSTISKNRLKEMWSVPAIHLSCAFEQLIGTISKTDQNRIDSRHVEEDSSEILPEGKNVTPSQRLGLRNGAHSLLETSLADDDNV</sequence>
<reference evidence="2 3" key="1">
    <citation type="journal article" date="2021" name="Elife">
        <title>Chloroplast acquisition without the gene transfer in kleptoplastic sea slugs, Plakobranchus ocellatus.</title>
        <authorList>
            <person name="Maeda T."/>
            <person name="Takahashi S."/>
            <person name="Yoshida T."/>
            <person name="Shimamura S."/>
            <person name="Takaki Y."/>
            <person name="Nagai Y."/>
            <person name="Toyoda A."/>
            <person name="Suzuki Y."/>
            <person name="Arimoto A."/>
            <person name="Ishii H."/>
            <person name="Satoh N."/>
            <person name="Nishiyama T."/>
            <person name="Hasebe M."/>
            <person name="Maruyama T."/>
            <person name="Minagawa J."/>
            <person name="Obokata J."/>
            <person name="Shigenobu S."/>
        </authorList>
    </citation>
    <scope>NUCLEOTIDE SEQUENCE [LARGE SCALE GENOMIC DNA]</scope>
</reference>
<comment type="caution">
    <text evidence="2">The sequence shown here is derived from an EMBL/GenBank/DDBJ whole genome shotgun (WGS) entry which is preliminary data.</text>
</comment>
<evidence type="ECO:0000313" key="3">
    <source>
        <dbReference type="Proteomes" id="UP000762676"/>
    </source>
</evidence>
<proteinExistence type="predicted"/>
<name>A0AAV4GRH2_9GAST</name>
<dbReference type="AlphaFoldDB" id="A0AAV4GRH2"/>
<organism evidence="2 3">
    <name type="scientific">Elysia marginata</name>
    <dbReference type="NCBI Taxonomy" id="1093978"/>
    <lineage>
        <taxon>Eukaryota</taxon>
        <taxon>Metazoa</taxon>
        <taxon>Spiralia</taxon>
        <taxon>Lophotrochozoa</taxon>
        <taxon>Mollusca</taxon>
        <taxon>Gastropoda</taxon>
        <taxon>Heterobranchia</taxon>
        <taxon>Euthyneura</taxon>
        <taxon>Panpulmonata</taxon>
        <taxon>Sacoglossa</taxon>
        <taxon>Placobranchoidea</taxon>
        <taxon>Plakobranchidae</taxon>
        <taxon>Elysia</taxon>
    </lineage>
</organism>